<dbReference type="InterPro" id="IPR013105">
    <property type="entry name" value="TPR_2"/>
</dbReference>
<evidence type="ECO:0000259" key="5">
    <source>
        <dbReference type="PROSITE" id="PS51203"/>
    </source>
</evidence>
<dbReference type="SUPFAM" id="SSF48452">
    <property type="entry name" value="TPR-like"/>
    <property type="match status" value="1"/>
</dbReference>
<keyword evidence="2 3" id="KW-0802">TPR repeat</keyword>
<dbReference type="PROSITE" id="PS51203">
    <property type="entry name" value="CS"/>
    <property type="match status" value="1"/>
</dbReference>
<keyword evidence="7" id="KW-1185">Reference proteome</keyword>
<dbReference type="Pfam" id="PF04969">
    <property type="entry name" value="CS"/>
    <property type="match status" value="1"/>
</dbReference>
<dbReference type="InterPro" id="IPR019734">
    <property type="entry name" value="TPR_rpt"/>
</dbReference>
<dbReference type="EMBL" id="JXXN02001810">
    <property type="protein sequence ID" value="THD24026.1"/>
    <property type="molecule type" value="Genomic_DNA"/>
</dbReference>
<evidence type="ECO:0000256" key="3">
    <source>
        <dbReference type="PROSITE-ProRule" id="PRU00339"/>
    </source>
</evidence>
<gene>
    <name evidence="6" type="ORF">D915_005377</name>
</gene>
<protein>
    <submittedName>
        <fullName evidence="6">Dyslexia susceptibility 1 candidate protein</fullName>
    </submittedName>
</protein>
<dbReference type="Proteomes" id="UP000230066">
    <property type="component" value="Unassembled WGS sequence"/>
</dbReference>
<dbReference type="InterPro" id="IPR052004">
    <property type="entry name" value="Dynein_assembly_factor_4"/>
</dbReference>
<evidence type="ECO:0000313" key="6">
    <source>
        <dbReference type="EMBL" id="THD24026.1"/>
    </source>
</evidence>
<dbReference type="GO" id="GO:0036159">
    <property type="term" value="P:inner dynein arm assembly"/>
    <property type="evidence" value="ECO:0007669"/>
    <property type="project" value="TreeGrafter"/>
</dbReference>
<evidence type="ECO:0000256" key="4">
    <source>
        <dbReference type="SAM" id="Coils"/>
    </source>
</evidence>
<feature type="coiled-coil region" evidence="4">
    <location>
        <begin position="157"/>
        <end position="191"/>
    </location>
</feature>
<accession>A0A4E0RA24</accession>
<dbReference type="InterPro" id="IPR008978">
    <property type="entry name" value="HSP20-like_chaperone"/>
</dbReference>
<dbReference type="Pfam" id="PF07719">
    <property type="entry name" value="TPR_2"/>
    <property type="match status" value="1"/>
</dbReference>
<dbReference type="GO" id="GO:0036158">
    <property type="term" value="P:outer dynein arm assembly"/>
    <property type="evidence" value="ECO:0007669"/>
    <property type="project" value="TreeGrafter"/>
</dbReference>
<dbReference type="InterPro" id="IPR007052">
    <property type="entry name" value="CS_dom"/>
</dbReference>
<evidence type="ECO:0000256" key="2">
    <source>
        <dbReference type="ARBA" id="ARBA00022803"/>
    </source>
</evidence>
<evidence type="ECO:0000313" key="7">
    <source>
        <dbReference type="Proteomes" id="UP000230066"/>
    </source>
</evidence>
<name>A0A4E0RA24_FASHE</name>
<dbReference type="PROSITE" id="PS50005">
    <property type="entry name" value="TPR"/>
    <property type="match status" value="1"/>
</dbReference>
<dbReference type="Gene3D" id="2.60.40.790">
    <property type="match status" value="1"/>
</dbReference>
<dbReference type="InterPro" id="IPR011990">
    <property type="entry name" value="TPR-like_helical_dom_sf"/>
</dbReference>
<comment type="caution">
    <text evidence="6">The sequence shown here is derived from an EMBL/GenBank/DDBJ whole genome shotgun (WGS) entry which is preliminary data.</text>
</comment>
<dbReference type="SMART" id="SM00028">
    <property type="entry name" value="TPR"/>
    <property type="match status" value="3"/>
</dbReference>
<organism evidence="6 7">
    <name type="scientific">Fasciola hepatica</name>
    <name type="common">Liver fluke</name>
    <dbReference type="NCBI Taxonomy" id="6192"/>
    <lineage>
        <taxon>Eukaryota</taxon>
        <taxon>Metazoa</taxon>
        <taxon>Spiralia</taxon>
        <taxon>Lophotrochozoa</taxon>
        <taxon>Platyhelminthes</taxon>
        <taxon>Trematoda</taxon>
        <taxon>Digenea</taxon>
        <taxon>Plagiorchiida</taxon>
        <taxon>Echinostomata</taxon>
        <taxon>Echinostomatoidea</taxon>
        <taxon>Fasciolidae</taxon>
        <taxon>Fasciola</taxon>
    </lineage>
</organism>
<dbReference type="PANTHER" id="PTHR46492">
    <property type="entry name" value="DYNEIN ASSEMBLY FACTOR 4, AXONEMAL"/>
    <property type="match status" value="1"/>
</dbReference>
<evidence type="ECO:0000256" key="1">
    <source>
        <dbReference type="ARBA" id="ARBA00022737"/>
    </source>
</evidence>
<keyword evidence="4" id="KW-0175">Coiled coil</keyword>
<proteinExistence type="predicted"/>
<dbReference type="Gene3D" id="1.25.40.10">
    <property type="entry name" value="Tetratricopeptide repeat domain"/>
    <property type="match status" value="1"/>
</dbReference>
<feature type="repeat" description="TPR" evidence="3">
    <location>
        <begin position="283"/>
        <end position="316"/>
    </location>
</feature>
<sequence length="423" mass="48483">MYLAIIDYSWDETLDEVIVEVPLRGLPISGADIMTTSKYLKMVIKPYIFECALYGAITAEHSRVELGDNCARFVLKKTRAERWGRLTSEAMNDKKEFQKIKEEAILEFQKLENAREKKNKTQVREGEKQALNELMQIEGCERDRIAREKKDAGDRAMEELVKFHEEEQRRKQKLQLQIEEAKKLAKGMCEERRIRNVPAALGTTEEASNSTILATLLEKPCELPIRESNKISVSFTPRVFPTPERESTKREEEEWLSKQAEYRRSVMKRVVAGGEFSEQEQDPIWLRGKGDSLFRAGDYEAAVIAYTQAISLNPKLYSYPLSRDRAYSNRAGCHLKLGNYFKALEDSSTVLDLCVPAVPQNLRSRVRAHVRRGAAFCHLQMYQEGLVEYKAAQRLDPTDVSIALDVNNVEKYLLAKSNICTEA</sequence>
<dbReference type="PANTHER" id="PTHR46492:SF1">
    <property type="entry name" value="DYNEIN AXONEMAL ASSEMBLY FACTOR 4"/>
    <property type="match status" value="1"/>
</dbReference>
<feature type="coiled-coil region" evidence="4">
    <location>
        <begin position="94"/>
        <end position="121"/>
    </location>
</feature>
<keyword evidence="1" id="KW-0677">Repeat</keyword>
<dbReference type="SUPFAM" id="SSF49764">
    <property type="entry name" value="HSP20-like chaperones"/>
    <property type="match status" value="1"/>
</dbReference>
<dbReference type="AlphaFoldDB" id="A0A4E0RA24"/>
<reference evidence="6" key="1">
    <citation type="submission" date="2019-03" db="EMBL/GenBank/DDBJ databases">
        <title>Improved annotation for the trematode Fasciola hepatica.</title>
        <authorList>
            <person name="Choi Y.-J."/>
            <person name="Martin J."/>
            <person name="Mitreva M."/>
        </authorList>
    </citation>
    <scope>NUCLEOTIDE SEQUENCE [LARGE SCALE GENOMIC DNA]</scope>
</reference>
<dbReference type="GO" id="GO:0003341">
    <property type="term" value="P:cilium movement"/>
    <property type="evidence" value="ECO:0007669"/>
    <property type="project" value="TreeGrafter"/>
</dbReference>
<feature type="domain" description="CS" evidence="5">
    <location>
        <begin position="3"/>
        <end position="87"/>
    </location>
</feature>